<comment type="caution">
    <text evidence="2">The sequence shown here is derived from an EMBL/GenBank/DDBJ whole genome shotgun (WGS) entry which is preliminary data.</text>
</comment>
<dbReference type="EMBL" id="AGNL01050385">
    <property type="protein sequence ID" value="EJK43957.1"/>
    <property type="molecule type" value="Genomic_DNA"/>
</dbReference>
<keyword evidence="3" id="KW-1185">Reference proteome</keyword>
<protein>
    <submittedName>
        <fullName evidence="2">Uncharacterized protein</fullName>
    </submittedName>
</protein>
<feature type="non-terminal residue" evidence="2">
    <location>
        <position position="1"/>
    </location>
</feature>
<reference evidence="2 3" key="1">
    <citation type="journal article" date="2012" name="Genome Biol.">
        <title>Genome and low-iron response of an oceanic diatom adapted to chronic iron limitation.</title>
        <authorList>
            <person name="Lommer M."/>
            <person name="Specht M."/>
            <person name="Roy A.S."/>
            <person name="Kraemer L."/>
            <person name="Andreson R."/>
            <person name="Gutowska M.A."/>
            <person name="Wolf J."/>
            <person name="Bergner S.V."/>
            <person name="Schilhabel M.B."/>
            <person name="Klostermeier U.C."/>
            <person name="Beiko R.G."/>
            <person name="Rosenstiel P."/>
            <person name="Hippler M."/>
            <person name="Laroche J."/>
        </authorList>
    </citation>
    <scope>NUCLEOTIDE SEQUENCE [LARGE SCALE GENOMIC DNA]</scope>
    <source>
        <strain evidence="2 3">CCMP1005</strain>
    </source>
</reference>
<evidence type="ECO:0000313" key="3">
    <source>
        <dbReference type="Proteomes" id="UP000266841"/>
    </source>
</evidence>
<accession>K0RBP6</accession>
<dbReference type="Proteomes" id="UP000266841">
    <property type="component" value="Unassembled WGS sequence"/>
</dbReference>
<proteinExistence type="predicted"/>
<name>K0RBP6_THAOC</name>
<feature type="region of interest" description="Disordered" evidence="1">
    <location>
        <begin position="19"/>
        <end position="55"/>
    </location>
</feature>
<organism evidence="2 3">
    <name type="scientific">Thalassiosira oceanica</name>
    <name type="common">Marine diatom</name>
    <dbReference type="NCBI Taxonomy" id="159749"/>
    <lineage>
        <taxon>Eukaryota</taxon>
        <taxon>Sar</taxon>
        <taxon>Stramenopiles</taxon>
        <taxon>Ochrophyta</taxon>
        <taxon>Bacillariophyta</taxon>
        <taxon>Coscinodiscophyceae</taxon>
        <taxon>Thalassiosirophycidae</taxon>
        <taxon>Thalassiosirales</taxon>
        <taxon>Thalassiosiraceae</taxon>
        <taxon>Thalassiosira</taxon>
    </lineage>
</organism>
<evidence type="ECO:0000313" key="2">
    <source>
        <dbReference type="EMBL" id="EJK43957.1"/>
    </source>
</evidence>
<sequence>FAGVAEEWCETARLALRATEEQRRRRRSRGDVPESSAVPPRAPPSDLLEERTRRRRRSELLARHRRRFDEMDAQMAAGDTERHGRIEIVQVTTWASDPSDGRTSSVRVLESPDEVLTVLASEYREDEAKLLKWRERKALMVRRQSRGLLRRLKSSGAID</sequence>
<gene>
    <name evidence="2" type="ORF">THAOC_37547</name>
</gene>
<evidence type="ECO:0000256" key="1">
    <source>
        <dbReference type="SAM" id="MobiDB-lite"/>
    </source>
</evidence>
<dbReference type="AlphaFoldDB" id="K0RBP6"/>